<dbReference type="PROSITE" id="PS00923">
    <property type="entry name" value="ASP_GLU_RACEMASE_1"/>
    <property type="match status" value="1"/>
</dbReference>
<dbReference type="Pfam" id="PF13424">
    <property type="entry name" value="TPR_12"/>
    <property type="match status" value="3"/>
</dbReference>
<keyword evidence="2" id="KW-1185">Reference proteome</keyword>
<sequence>MLGGVHFHGRERAEWVPPRQLPADVPGYVNRVDELARLDEFLAARHDPKSPAVCIVVGTAGVGKTALALHWAHRVAEHFPDGQLHVNLRGYDPGPPVTPAQALEHFLRAMRVPPEAVPADLEPRAAAYRTLLAGRRVLVVLDNAATVAQVRPLLPGTAGCLVLITSRSHLAGLVARDGAHRFGLGVLTEEQAVELLRGVTAGYRPPDTPEQLAELARLCARLPLALRVAAERAGSRPHTPLRELIEDLRDESTLWDALTPAGGDDSDAVRTVFAWSYRALSAAASRLFRLLGLHPGAEFGVEAAAALAGADVRPVRRLLDDLVCAHLVEQVDSTHFQFHDLLRAYATDQAHREETPASAAAAVRRLLLWYAHTARAVSLLVSPSRRVPEPPRADGVAPLAFTSRAEAVRWLEEERGNLVAATRAAEQAGMDDLAWLLPAVLAACYAGTNWFDDWLATGEIALRAARGSGDRAGEAAVLESLGTARVQRGELAAGVELHRAALAIREEIGDRTGQLASANALGLAFLRGHRLAEALAAFERARAIAVEQGGEYWLGVLACNTASARCLLGELEAAEELLRGALEVFRATGERVREGNALHGLSRVLRERGRLAEASEAIGAALRIAREERHAVAEAYWLVELGRVEAASGRPEQALECCRRAAAMQRGLGDLEREALAIDATGEAYAQLGRPEDAARFHAMAVAALRVLGNRWPLARALVNLGLTAGGDRGAAALAEARELLADFDDPAARELRRRIGPPA</sequence>
<dbReference type="SUPFAM" id="SSF48452">
    <property type="entry name" value="TPR-like"/>
    <property type="match status" value="1"/>
</dbReference>
<name>A0A918AQ77_9PSEU</name>
<dbReference type="SMART" id="SM00028">
    <property type="entry name" value="TPR"/>
    <property type="match status" value="4"/>
</dbReference>
<dbReference type="PANTHER" id="PTHR47691">
    <property type="entry name" value="REGULATOR-RELATED"/>
    <property type="match status" value="1"/>
</dbReference>
<reference evidence="1" key="1">
    <citation type="journal article" date="2014" name="Int. J. Syst. Evol. Microbiol.">
        <title>Complete genome sequence of Corynebacterium casei LMG S-19264T (=DSM 44701T), isolated from a smear-ripened cheese.</title>
        <authorList>
            <consortium name="US DOE Joint Genome Institute (JGI-PGF)"/>
            <person name="Walter F."/>
            <person name="Albersmeier A."/>
            <person name="Kalinowski J."/>
            <person name="Ruckert C."/>
        </authorList>
    </citation>
    <scope>NUCLEOTIDE SEQUENCE</scope>
    <source>
        <strain evidence="1">JCM 3313</strain>
    </source>
</reference>
<protein>
    <recommendedName>
        <fullName evidence="3">Tetratricopeptide repeat protein</fullName>
    </recommendedName>
</protein>
<evidence type="ECO:0000313" key="1">
    <source>
        <dbReference type="EMBL" id="GGP69392.1"/>
    </source>
</evidence>
<dbReference type="AlphaFoldDB" id="A0A918AQ77"/>
<reference evidence="1" key="2">
    <citation type="submission" date="2020-09" db="EMBL/GenBank/DDBJ databases">
        <authorList>
            <person name="Sun Q."/>
            <person name="Ohkuma M."/>
        </authorList>
    </citation>
    <scope>NUCLEOTIDE SEQUENCE</scope>
    <source>
        <strain evidence="1">JCM 3313</strain>
    </source>
</reference>
<dbReference type="Proteomes" id="UP000639606">
    <property type="component" value="Unassembled WGS sequence"/>
</dbReference>
<comment type="caution">
    <text evidence="1">The sequence shown here is derived from an EMBL/GenBank/DDBJ whole genome shotgun (WGS) entry which is preliminary data.</text>
</comment>
<organism evidence="1 2">
    <name type="scientific">Saccharothrix coeruleofusca</name>
    <dbReference type="NCBI Taxonomy" id="33919"/>
    <lineage>
        <taxon>Bacteria</taxon>
        <taxon>Bacillati</taxon>
        <taxon>Actinomycetota</taxon>
        <taxon>Actinomycetes</taxon>
        <taxon>Pseudonocardiales</taxon>
        <taxon>Pseudonocardiaceae</taxon>
        <taxon>Saccharothrix</taxon>
    </lineage>
</organism>
<dbReference type="EMBL" id="BMRG01000011">
    <property type="protein sequence ID" value="GGP69392.1"/>
    <property type="molecule type" value="Genomic_DNA"/>
</dbReference>
<dbReference type="InterPro" id="IPR019734">
    <property type="entry name" value="TPR_rpt"/>
</dbReference>
<dbReference type="SUPFAM" id="SSF52540">
    <property type="entry name" value="P-loop containing nucleoside triphosphate hydrolases"/>
    <property type="match status" value="1"/>
</dbReference>
<dbReference type="Gene3D" id="3.40.50.300">
    <property type="entry name" value="P-loop containing nucleotide triphosphate hydrolases"/>
    <property type="match status" value="1"/>
</dbReference>
<proteinExistence type="predicted"/>
<dbReference type="RefSeq" id="WP_229796035.1">
    <property type="nucleotide sequence ID" value="NZ_BMRG01000011.1"/>
</dbReference>
<accession>A0A918AQ77</accession>
<dbReference type="GO" id="GO:0043531">
    <property type="term" value="F:ADP binding"/>
    <property type="evidence" value="ECO:0007669"/>
    <property type="project" value="InterPro"/>
</dbReference>
<dbReference type="Gene3D" id="1.25.40.10">
    <property type="entry name" value="Tetratricopeptide repeat domain"/>
    <property type="match status" value="2"/>
</dbReference>
<dbReference type="PRINTS" id="PR00364">
    <property type="entry name" value="DISEASERSIST"/>
</dbReference>
<dbReference type="InterPro" id="IPR027417">
    <property type="entry name" value="P-loop_NTPase"/>
</dbReference>
<dbReference type="PANTHER" id="PTHR47691:SF3">
    <property type="entry name" value="HTH-TYPE TRANSCRIPTIONAL REGULATOR RV0890C-RELATED"/>
    <property type="match status" value="1"/>
</dbReference>
<dbReference type="InterPro" id="IPR011990">
    <property type="entry name" value="TPR-like_helical_dom_sf"/>
</dbReference>
<evidence type="ECO:0008006" key="3">
    <source>
        <dbReference type="Google" id="ProtNLM"/>
    </source>
</evidence>
<dbReference type="InterPro" id="IPR018187">
    <property type="entry name" value="Asp/Glu_racemase_AS_1"/>
</dbReference>
<gene>
    <name evidence="1" type="ORF">GCM10010185_47730</name>
</gene>
<evidence type="ECO:0000313" key="2">
    <source>
        <dbReference type="Proteomes" id="UP000639606"/>
    </source>
</evidence>